<dbReference type="InterPro" id="IPR007358">
    <property type="entry name" value="Nucleoid_associated_NdpA"/>
</dbReference>
<name>A0A1F2PK85_9FIRM</name>
<comment type="caution">
    <text evidence="1">The sequence shown here is derived from an EMBL/GenBank/DDBJ whole genome shotgun (WGS) entry which is preliminary data.</text>
</comment>
<evidence type="ECO:0000313" key="2">
    <source>
        <dbReference type="Proteomes" id="UP000176244"/>
    </source>
</evidence>
<protein>
    <submittedName>
        <fullName evidence="1">37-kD nucleoid-associated bacterial protein</fullName>
    </submittedName>
</protein>
<proteinExistence type="predicted"/>
<dbReference type="RefSeq" id="WP_070369915.1">
    <property type="nucleotide sequence ID" value="NZ_LKEU01000014.1"/>
</dbReference>
<reference evidence="1 2" key="1">
    <citation type="submission" date="2015-09" db="EMBL/GenBank/DDBJ databases">
        <title>Genome sequence of Acetobacterium wieringae DSM 1911.</title>
        <authorList>
            <person name="Poehlein A."/>
            <person name="Bengelsdorf F.R."/>
            <person name="Schiel-Bengelsdorf B."/>
            <person name="Duerre P."/>
            <person name="Daniel R."/>
        </authorList>
    </citation>
    <scope>NUCLEOTIDE SEQUENCE [LARGE SCALE GENOMIC DNA]</scope>
    <source>
        <strain evidence="1 2">DSM 1911</strain>
    </source>
</reference>
<dbReference type="GO" id="GO:0009295">
    <property type="term" value="C:nucleoid"/>
    <property type="evidence" value="ECO:0007669"/>
    <property type="project" value="InterPro"/>
</dbReference>
<accession>A0A1F2PK85</accession>
<dbReference type="AlphaFoldDB" id="A0A1F2PK85"/>
<dbReference type="Proteomes" id="UP000176244">
    <property type="component" value="Unassembled WGS sequence"/>
</dbReference>
<gene>
    <name evidence="1" type="ORF">ACWI_05480</name>
</gene>
<evidence type="ECO:0000313" key="1">
    <source>
        <dbReference type="EMBL" id="OFV71800.1"/>
    </source>
</evidence>
<dbReference type="EMBL" id="LKEU01000014">
    <property type="protein sequence ID" value="OFV71800.1"/>
    <property type="molecule type" value="Genomic_DNA"/>
</dbReference>
<sequence length="335" mass="38646">MKPEISINKAILHVLDTNASIPVLSDMLLNMTVLIKEYVEKHVSRSLKDPEIKRTMFRVGSPFKERIIDYKNNPHELIRVSSEISQLFFDYMLENIEIPSADLVFVDFNIEHENYLGIFKFNYKQGYIHYVNTDNGLTNDILVQPCVLPTESQKLDEFILINLASDELLLKEKQYLINNEKAYYISSQLIFCEPAISEKEAFDIIDKTVKEVIVREYGGDYEKLNAVKTVLAGDYETENEIDVDNLAKVVFDGDSTIQERFRSSLEEKGLYDKRILVTSNIEKKIFSKQKFITDTGIEISIPTDQLKRNDIIEFKNNPDGTISVEIKNIGLLNHK</sequence>
<dbReference type="Pfam" id="PF04245">
    <property type="entry name" value="NA37"/>
    <property type="match status" value="1"/>
</dbReference>
<dbReference type="OrthoDB" id="3171075at2"/>
<organism evidence="1 2">
    <name type="scientific">Acetobacterium wieringae</name>
    <dbReference type="NCBI Taxonomy" id="52694"/>
    <lineage>
        <taxon>Bacteria</taxon>
        <taxon>Bacillati</taxon>
        <taxon>Bacillota</taxon>
        <taxon>Clostridia</taxon>
        <taxon>Eubacteriales</taxon>
        <taxon>Eubacteriaceae</taxon>
        <taxon>Acetobacterium</taxon>
    </lineage>
</organism>